<dbReference type="Pfam" id="PF13306">
    <property type="entry name" value="LRR_5"/>
    <property type="match status" value="2"/>
</dbReference>
<organism evidence="3 4">
    <name type="scientific">Trichomonas vaginalis (strain ATCC PRA-98 / G3)</name>
    <dbReference type="NCBI Taxonomy" id="412133"/>
    <lineage>
        <taxon>Eukaryota</taxon>
        <taxon>Metamonada</taxon>
        <taxon>Parabasalia</taxon>
        <taxon>Trichomonadida</taxon>
        <taxon>Trichomonadidae</taxon>
        <taxon>Trichomonas</taxon>
    </lineage>
</organism>
<name>A2F6P7_TRIV3</name>
<keyword evidence="2" id="KW-0472">Membrane</keyword>
<sequence>MFSGCTLLETIDLGGVKTIANFSFQNTKLTNLDLKSVTTIQYKSFFNSKIQHLTISTNLSSIDLTSFKGCSQLNQITLGSSITKFELLGFEDCPPITFDLQTTAFKNENNIITKDTTLVYIGSGVNSIPSTITEIGKNAFIHSTITKITIDREISFSSGFSNFKSLKEVTISGINSIPSYAFYNCVNLETVSLPSTVTSIGDYAFYNCKLLSTINLESVKNFGKHSFENCIKLTTIKLNSGVFDEYSFYNCVSLKNVEFISHSESHSFKKYCFSRTGLEKFELYNPDFEEGVFSYAEKLQEIKLETSTTPYPGIPEYMFEHTSLTSVDIQFSYINDFSFSFIPSLTSFVIPDECDSISTTSFLGSENVQFRFRSSTHPVFLLGNHELIRKFNNELILTYGKLPSTYVVPDYVSHIAANSIQSLPKYSADGKVEDYGVTTLVIPNTVNTNGDMENRGAYTPYLHNLCYGPKFQVGTFVFETVQNIYVSSAYDTYIWKHYGAYYENSITRVIKDKCDSSVPFENYAKDDYFTPIKTDSLDFVKDQHLIQFENCEDTDVPVPQPGGSTTTTTTTKAVDPQDSSNSTSSTQETKTEEFIIEEDPTKKSMSPLLIALIVICVFEVITICTMVIIFIVKSNEEESSTTNVEFNAEKIETGNIDATMAFTADNPIFGANLSDDPFAQDFNDDKSDQGFFDGGLVDPEEAN</sequence>
<protein>
    <submittedName>
        <fullName evidence="3">Surface antigen BspA-like</fullName>
    </submittedName>
</protein>
<dbReference type="AlphaFoldDB" id="A2F6P7"/>
<evidence type="ECO:0000313" key="4">
    <source>
        <dbReference type="Proteomes" id="UP000001542"/>
    </source>
</evidence>
<evidence type="ECO:0000256" key="2">
    <source>
        <dbReference type="SAM" id="Phobius"/>
    </source>
</evidence>
<keyword evidence="2" id="KW-1133">Transmembrane helix</keyword>
<proteinExistence type="predicted"/>
<dbReference type="PANTHER" id="PTHR45661:SF3">
    <property type="entry name" value="IG-LIKE DOMAIN-CONTAINING PROTEIN"/>
    <property type="match status" value="1"/>
</dbReference>
<feature type="compositionally biased region" description="Low complexity" evidence="1">
    <location>
        <begin position="579"/>
        <end position="588"/>
    </location>
</feature>
<dbReference type="RefSeq" id="XP_001312366.1">
    <property type="nucleotide sequence ID" value="XM_001312365.1"/>
</dbReference>
<dbReference type="Proteomes" id="UP000001542">
    <property type="component" value="Unassembled WGS sequence"/>
</dbReference>
<gene>
    <name evidence="3" type="ORF">TVAG_408460</name>
</gene>
<dbReference type="InterPro" id="IPR053139">
    <property type="entry name" value="Surface_bspA-like"/>
</dbReference>
<keyword evidence="4" id="KW-1185">Reference proteome</keyword>
<dbReference type="VEuPathDB" id="TrichDB:TVAGG3_0487400"/>
<dbReference type="InParanoid" id="A2F6P7"/>
<reference evidence="3" key="1">
    <citation type="submission" date="2006-10" db="EMBL/GenBank/DDBJ databases">
        <authorList>
            <person name="Amadeo P."/>
            <person name="Zhao Q."/>
            <person name="Wortman J."/>
            <person name="Fraser-Liggett C."/>
            <person name="Carlton J."/>
        </authorList>
    </citation>
    <scope>NUCLEOTIDE SEQUENCE</scope>
    <source>
        <strain evidence="3">G3</strain>
    </source>
</reference>
<feature type="region of interest" description="Disordered" evidence="1">
    <location>
        <begin position="553"/>
        <end position="598"/>
    </location>
</feature>
<feature type="region of interest" description="Disordered" evidence="1">
    <location>
        <begin position="679"/>
        <end position="703"/>
    </location>
</feature>
<evidence type="ECO:0000313" key="3">
    <source>
        <dbReference type="EMBL" id="EAX99436.1"/>
    </source>
</evidence>
<dbReference type="VEuPathDB" id="TrichDB:TVAG_032540"/>
<accession>A2F6P7</accession>
<feature type="transmembrane region" description="Helical" evidence="2">
    <location>
        <begin position="608"/>
        <end position="632"/>
    </location>
</feature>
<dbReference type="SUPFAM" id="SSF52058">
    <property type="entry name" value="L domain-like"/>
    <property type="match status" value="2"/>
</dbReference>
<dbReference type="EMBL" id="DS113638">
    <property type="protein sequence ID" value="EAX99436.1"/>
    <property type="molecule type" value="Genomic_DNA"/>
</dbReference>
<dbReference type="InterPro" id="IPR032675">
    <property type="entry name" value="LRR_dom_sf"/>
</dbReference>
<dbReference type="KEGG" id="tva:4757242"/>
<keyword evidence="2" id="KW-0812">Transmembrane</keyword>
<dbReference type="InterPro" id="IPR026906">
    <property type="entry name" value="LRR_5"/>
</dbReference>
<reference evidence="3" key="2">
    <citation type="journal article" date="2007" name="Science">
        <title>Draft genome sequence of the sexually transmitted pathogen Trichomonas vaginalis.</title>
        <authorList>
            <person name="Carlton J.M."/>
            <person name="Hirt R.P."/>
            <person name="Silva J.C."/>
            <person name="Delcher A.L."/>
            <person name="Schatz M."/>
            <person name="Zhao Q."/>
            <person name="Wortman J.R."/>
            <person name="Bidwell S.L."/>
            <person name="Alsmark U.C.M."/>
            <person name="Besteiro S."/>
            <person name="Sicheritz-Ponten T."/>
            <person name="Noel C.J."/>
            <person name="Dacks J.B."/>
            <person name="Foster P.G."/>
            <person name="Simillion C."/>
            <person name="Van de Peer Y."/>
            <person name="Miranda-Saavedra D."/>
            <person name="Barton G.J."/>
            <person name="Westrop G.D."/>
            <person name="Mueller S."/>
            <person name="Dessi D."/>
            <person name="Fiori P.L."/>
            <person name="Ren Q."/>
            <person name="Paulsen I."/>
            <person name="Zhang H."/>
            <person name="Bastida-Corcuera F.D."/>
            <person name="Simoes-Barbosa A."/>
            <person name="Brown M.T."/>
            <person name="Hayes R.D."/>
            <person name="Mukherjee M."/>
            <person name="Okumura C.Y."/>
            <person name="Schneider R."/>
            <person name="Smith A.J."/>
            <person name="Vanacova S."/>
            <person name="Villalvazo M."/>
            <person name="Haas B.J."/>
            <person name="Pertea M."/>
            <person name="Feldblyum T.V."/>
            <person name="Utterback T.R."/>
            <person name="Shu C.L."/>
            <person name="Osoegawa K."/>
            <person name="de Jong P.J."/>
            <person name="Hrdy I."/>
            <person name="Horvathova L."/>
            <person name="Zubacova Z."/>
            <person name="Dolezal P."/>
            <person name="Malik S.B."/>
            <person name="Logsdon J.M. Jr."/>
            <person name="Henze K."/>
            <person name="Gupta A."/>
            <person name="Wang C.C."/>
            <person name="Dunne R.L."/>
            <person name="Upcroft J.A."/>
            <person name="Upcroft P."/>
            <person name="White O."/>
            <person name="Salzberg S.L."/>
            <person name="Tang P."/>
            <person name="Chiu C.-H."/>
            <person name="Lee Y.-S."/>
            <person name="Embley T.M."/>
            <person name="Coombs G.H."/>
            <person name="Mottram J.C."/>
            <person name="Tachezy J."/>
            <person name="Fraser-Liggett C.M."/>
            <person name="Johnson P.J."/>
        </authorList>
    </citation>
    <scope>NUCLEOTIDE SEQUENCE [LARGE SCALE GENOMIC DNA]</scope>
    <source>
        <strain evidence="3">G3</strain>
    </source>
</reference>
<dbReference type="PANTHER" id="PTHR45661">
    <property type="entry name" value="SURFACE ANTIGEN"/>
    <property type="match status" value="1"/>
</dbReference>
<evidence type="ECO:0000256" key="1">
    <source>
        <dbReference type="SAM" id="MobiDB-lite"/>
    </source>
</evidence>
<dbReference type="Gene3D" id="3.80.10.10">
    <property type="entry name" value="Ribonuclease Inhibitor"/>
    <property type="match status" value="2"/>
</dbReference>